<dbReference type="AlphaFoldDB" id="A0A6V8KKV9"/>
<accession>A0A6V8KKV9</accession>
<dbReference type="GO" id="GO:0070095">
    <property type="term" value="F:fructose-6-phosphate binding"/>
    <property type="evidence" value="ECO:0007669"/>
    <property type="project" value="TreeGrafter"/>
</dbReference>
<dbReference type="NCBIfam" id="NF009222">
    <property type="entry name" value="PRK12570.1"/>
    <property type="match status" value="1"/>
</dbReference>
<evidence type="ECO:0000256" key="2">
    <source>
        <dbReference type="SAM" id="MobiDB-lite"/>
    </source>
</evidence>
<dbReference type="RefSeq" id="WP_173063324.1">
    <property type="nucleotide sequence ID" value="NZ_BAABGO010000010.1"/>
</dbReference>
<dbReference type="Pfam" id="PF22645">
    <property type="entry name" value="GKRP_SIS_N"/>
    <property type="match status" value="1"/>
</dbReference>
<dbReference type="PROSITE" id="PS01272">
    <property type="entry name" value="GCKR"/>
    <property type="match status" value="1"/>
</dbReference>
<dbReference type="PANTHER" id="PTHR10088">
    <property type="entry name" value="GLUCOKINASE REGULATORY PROTEIN"/>
    <property type="match status" value="1"/>
</dbReference>
<dbReference type="InterPro" id="IPR005486">
    <property type="entry name" value="Glucokinase_regulatory_CS"/>
</dbReference>
<reference evidence="4 5" key="2">
    <citation type="submission" date="2020-03" db="EMBL/GenBank/DDBJ databases">
        <authorList>
            <person name="Ichikawa N."/>
            <person name="Kimura A."/>
            <person name="Kitahashi Y."/>
            <person name="Uohara A."/>
        </authorList>
    </citation>
    <scope>NUCLEOTIDE SEQUENCE [LARGE SCALE GENOMIC DNA]</scope>
    <source>
        <strain evidence="4 5">NBRC 108639</strain>
    </source>
</reference>
<dbReference type="InterPro" id="IPR046348">
    <property type="entry name" value="SIS_dom_sf"/>
</dbReference>
<name>A0A6V8KKV9_9ACTN</name>
<dbReference type="InterPro" id="IPR001347">
    <property type="entry name" value="SIS_dom"/>
</dbReference>
<dbReference type="GO" id="GO:0030246">
    <property type="term" value="F:carbohydrate binding"/>
    <property type="evidence" value="ECO:0007669"/>
    <property type="project" value="TreeGrafter"/>
</dbReference>
<organism evidence="4 5">
    <name type="scientific">Phytohabitans houttuyneae</name>
    <dbReference type="NCBI Taxonomy" id="1076126"/>
    <lineage>
        <taxon>Bacteria</taxon>
        <taxon>Bacillati</taxon>
        <taxon>Actinomycetota</taxon>
        <taxon>Actinomycetes</taxon>
        <taxon>Micromonosporales</taxon>
        <taxon>Micromonosporaceae</taxon>
    </lineage>
</organism>
<dbReference type="GO" id="GO:1901135">
    <property type="term" value="P:carbohydrate derivative metabolic process"/>
    <property type="evidence" value="ECO:0007669"/>
    <property type="project" value="InterPro"/>
</dbReference>
<dbReference type="PANTHER" id="PTHR10088:SF4">
    <property type="entry name" value="GLUCOKINASE REGULATORY PROTEIN"/>
    <property type="match status" value="1"/>
</dbReference>
<feature type="region of interest" description="Disordered" evidence="2">
    <location>
        <begin position="1"/>
        <end position="20"/>
    </location>
</feature>
<evidence type="ECO:0000313" key="4">
    <source>
        <dbReference type="EMBL" id="GFJ82596.1"/>
    </source>
</evidence>
<reference evidence="4 5" key="1">
    <citation type="submission" date="2020-03" db="EMBL/GenBank/DDBJ databases">
        <title>Whole genome shotgun sequence of Phytohabitans houttuyneae NBRC 108639.</title>
        <authorList>
            <person name="Komaki H."/>
            <person name="Tamura T."/>
        </authorList>
    </citation>
    <scope>NUCLEOTIDE SEQUENCE [LARGE SCALE GENOMIC DNA]</scope>
    <source>
        <strain evidence="4 5">NBRC 108639</strain>
    </source>
</reference>
<dbReference type="NCBIfam" id="NF003915">
    <property type="entry name" value="PRK05441.1"/>
    <property type="match status" value="1"/>
</dbReference>
<dbReference type="EMBL" id="BLPF01000002">
    <property type="protein sequence ID" value="GFJ82596.1"/>
    <property type="molecule type" value="Genomic_DNA"/>
</dbReference>
<dbReference type="GO" id="GO:0004857">
    <property type="term" value="F:enzyme inhibitor activity"/>
    <property type="evidence" value="ECO:0007669"/>
    <property type="project" value="TreeGrafter"/>
</dbReference>
<keyword evidence="5" id="KW-1185">Reference proteome</keyword>
<dbReference type="Gene3D" id="3.40.50.10490">
    <property type="entry name" value="Glucose-6-phosphate isomerase like protein, domain 1"/>
    <property type="match status" value="1"/>
</dbReference>
<sequence>MTERKTVPPSTEARNPRTTDIDRWPAGQVIEALLTEDAAGIEAARSAAPALAEAVERTLERVARGGRVHYFGAGASGRLAVLDATEATPTFDAPPGLFTPHFPGGPAAFADSALDYEDAEAAGYGDAGELGERDVAIGITASGTTRYVAGALARAREAGALTVLIACAPGGPLASTVDIAVEADTGPEAITGSTRLKAGTATKALVNAFSTALMVRSGRTYSNLMVNLVATNQKLHARAASVIAMATGLGPRECAAALAGAGGDLPVALLHALSGRPVEECRRGLRAAGSVRAALDLMAAADAR</sequence>
<dbReference type="Proteomes" id="UP000482800">
    <property type="component" value="Unassembled WGS sequence"/>
</dbReference>
<dbReference type="GO" id="GO:0042593">
    <property type="term" value="P:glucose homeostasis"/>
    <property type="evidence" value="ECO:0007669"/>
    <property type="project" value="TreeGrafter"/>
</dbReference>
<proteinExistence type="predicted"/>
<keyword evidence="1" id="KW-0119">Carbohydrate metabolism</keyword>
<protein>
    <submittedName>
        <fullName evidence="4">N-acetylmuramic acid 6-phosphate etherase</fullName>
    </submittedName>
</protein>
<evidence type="ECO:0000259" key="3">
    <source>
        <dbReference type="PROSITE" id="PS51464"/>
    </source>
</evidence>
<dbReference type="PROSITE" id="PS51464">
    <property type="entry name" value="SIS"/>
    <property type="match status" value="1"/>
</dbReference>
<evidence type="ECO:0000313" key="5">
    <source>
        <dbReference type="Proteomes" id="UP000482800"/>
    </source>
</evidence>
<dbReference type="InterPro" id="IPR040190">
    <property type="entry name" value="MURQ/GCKR"/>
</dbReference>
<feature type="domain" description="SIS" evidence="3">
    <location>
        <begin position="58"/>
        <end position="219"/>
    </location>
</feature>
<dbReference type="GO" id="GO:0009750">
    <property type="term" value="P:response to fructose"/>
    <property type="evidence" value="ECO:0007669"/>
    <property type="project" value="TreeGrafter"/>
</dbReference>
<evidence type="ECO:0000256" key="1">
    <source>
        <dbReference type="ARBA" id="ARBA00023277"/>
    </source>
</evidence>
<dbReference type="GO" id="GO:0019899">
    <property type="term" value="F:enzyme binding"/>
    <property type="evidence" value="ECO:0007669"/>
    <property type="project" value="TreeGrafter"/>
</dbReference>
<dbReference type="SUPFAM" id="SSF53697">
    <property type="entry name" value="SIS domain"/>
    <property type="match status" value="1"/>
</dbReference>
<comment type="caution">
    <text evidence="4">The sequence shown here is derived from an EMBL/GenBank/DDBJ whole genome shotgun (WGS) entry which is preliminary data.</text>
</comment>
<gene>
    <name evidence="4" type="primary">murQ_2</name>
    <name evidence="4" type="ORF">Phou_067760</name>
</gene>
<dbReference type="Gene3D" id="1.10.8.1080">
    <property type="match status" value="1"/>
</dbReference>
<dbReference type="GO" id="GO:0005829">
    <property type="term" value="C:cytosol"/>
    <property type="evidence" value="ECO:0007669"/>
    <property type="project" value="TreeGrafter"/>
</dbReference>